<dbReference type="SMART" id="SM00387">
    <property type="entry name" value="HATPase_c"/>
    <property type="match status" value="1"/>
</dbReference>
<dbReference type="PANTHER" id="PTHR43065:SF50">
    <property type="entry name" value="HISTIDINE KINASE"/>
    <property type="match status" value="1"/>
</dbReference>
<dbReference type="InterPro" id="IPR045812">
    <property type="entry name" value="DAHL"/>
</dbReference>
<protein>
    <submittedName>
        <fullName evidence="4">Sensor protein ZraS</fullName>
        <ecNumber evidence="4">2.7.13.3</ecNumber>
    </submittedName>
</protein>
<sequence length="580" mass="64285">MIEMTRSELEQNILMGLVVLIMLGALWFLYDKTQAVDLSEQNEVMGLLNQVKDIDSRWDTEVQRARIDLSSREAPFVRADSGDKALRDITRFAGLTSSKVLRTGLPELRNAIQLKADLVQKFIAENRSNKAVLQELVKTATEINSQIQGRKSSPDRTLALSQLNEVAPQYFLHGTPGQRASLQDTVAQLGSLQMTDEERSRIEKSVQTLLENVPVELDQFAQLERLSTGPRLINLTLSFNNELEQMLQEKERYRVYLVYYASALLILLMYSGVKLRTANQTLEHRVDERTRELSAALKHLKESELQLIQSEKMSSLGQMVAGVAHEINTPLAYVKNSLGQVSEQLPAIGSTLNHCDKLLELLEAGNDPEGLSREFQKAAEHLGMLKQQHVIQELGSLVKDGLFGTGQVSEIVGNLKNFSRLDRSKVAHANLNESLSNTLLLAKHLLKSVTVNKHFGDIPEITCAPSQINQVFLNLITNAVQAMPEERGTITLTSRTEGEGVAVDVEDDGSGIPPEVMSRIFDPFFTTKEIGKGTGLGLSISYKIIQEHGGKISVESSPGHGTKFKVWLPLTPTAEAVLES</sequence>
<dbReference type="Pfam" id="PF19443">
    <property type="entry name" value="DAHL"/>
    <property type="match status" value="1"/>
</dbReference>
<dbReference type="Gene3D" id="3.30.565.10">
    <property type="entry name" value="Histidine kinase-like ATPase, C-terminal domain"/>
    <property type="match status" value="1"/>
</dbReference>
<organism evidence="4">
    <name type="scientific">mine drainage metagenome</name>
    <dbReference type="NCBI Taxonomy" id="410659"/>
    <lineage>
        <taxon>unclassified sequences</taxon>
        <taxon>metagenomes</taxon>
        <taxon>ecological metagenomes</taxon>
    </lineage>
</organism>
<dbReference type="Gene3D" id="1.10.287.130">
    <property type="match status" value="1"/>
</dbReference>
<dbReference type="InterPro" id="IPR003661">
    <property type="entry name" value="HisK_dim/P_dom"/>
</dbReference>
<dbReference type="InterPro" id="IPR004358">
    <property type="entry name" value="Sig_transdc_His_kin-like_C"/>
</dbReference>
<accession>A0A1J5SK95</accession>
<dbReference type="EMBL" id="MLJW01000029">
    <property type="protein sequence ID" value="OIR08897.1"/>
    <property type="molecule type" value="Genomic_DNA"/>
</dbReference>
<keyword evidence="2" id="KW-0472">Membrane</keyword>
<feature type="transmembrane region" description="Helical" evidence="2">
    <location>
        <begin position="255"/>
        <end position="273"/>
    </location>
</feature>
<dbReference type="InterPro" id="IPR003594">
    <property type="entry name" value="HATPase_dom"/>
</dbReference>
<dbReference type="SUPFAM" id="SSF55874">
    <property type="entry name" value="ATPase domain of HSP90 chaperone/DNA topoisomerase II/histidine kinase"/>
    <property type="match status" value="1"/>
</dbReference>
<dbReference type="EC" id="2.7.13.3" evidence="4"/>
<feature type="domain" description="Histidine kinase" evidence="3">
    <location>
        <begin position="322"/>
        <end position="572"/>
    </location>
</feature>
<name>A0A1J5SK95_9ZZZZ</name>
<dbReference type="PROSITE" id="PS50109">
    <property type="entry name" value="HIS_KIN"/>
    <property type="match status" value="1"/>
</dbReference>
<keyword evidence="1" id="KW-0597">Phosphoprotein</keyword>
<dbReference type="CDD" id="cd00082">
    <property type="entry name" value="HisKA"/>
    <property type="match status" value="1"/>
</dbReference>
<dbReference type="InterPro" id="IPR036890">
    <property type="entry name" value="HATPase_C_sf"/>
</dbReference>
<dbReference type="InterPro" id="IPR036097">
    <property type="entry name" value="HisK_dim/P_sf"/>
</dbReference>
<dbReference type="GO" id="GO:0000155">
    <property type="term" value="F:phosphorelay sensor kinase activity"/>
    <property type="evidence" value="ECO:0007669"/>
    <property type="project" value="InterPro"/>
</dbReference>
<evidence type="ECO:0000259" key="3">
    <source>
        <dbReference type="PROSITE" id="PS50109"/>
    </source>
</evidence>
<evidence type="ECO:0000256" key="2">
    <source>
        <dbReference type="SAM" id="Phobius"/>
    </source>
</evidence>
<evidence type="ECO:0000313" key="4">
    <source>
        <dbReference type="EMBL" id="OIR08897.1"/>
    </source>
</evidence>
<dbReference type="Pfam" id="PF02518">
    <property type="entry name" value="HATPase_c"/>
    <property type="match status" value="1"/>
</dbReference>
<dbReference type="AlphaFoldDB" id="A0A1J5SK95"/>
<keyword evidence="4" id="KW-0808">Transferase</keyword>
<proteinExistence type="predicted"/>
<feature type="transmembrane region" description="Helical" evidence="2">
    <location>
        <begin position="12"/>
        <end position="30"/>
    </location>
</feature>
<dbReference type="InterPro" id="IPR005467">
    <property type="entry name" value="His_kinase_dom"/>
</dbReference>
<gene>
    <name evidence="4" type="primary">zraS_11</name>
    <name evidence="4" type="ORF">GALL_88910</name>
</gene>
<dbReference type="PANTHER" id="PTHR43065">
    <property type="entry name" value="SENSOR HISTIDINE KINASE"/>
    <property type="match status" value="1"/>
</dbReference>
<evidence type="ECO:0000256" key="1">
    <source>
        <dbReference type="ARBA" id="ARBA00022553"/>
    </source>
</evidence>
<dbReference type="PRINTS" id="PR00344">
    <property type="entry name" value="BCTRLSENSOR"/>
</dbReference>
<comment type="caution">
    <text evidence="4">The sequence shown here is derived from an EMBL/GenBank/DDBJ whole genome shotgun (WGS) entry which is preliminary data.</text>
</comment>
<keyword evidence="2" id="KW-0812">Transmembrane</keyword>
<reference evidence="4" key="1">
    <citation type="submission" date="2016-10" db="EMBL/GenBank/DDBJ databases">
        <title>Sequence of Gallionella enrichment culture.</title>
        <authorList>
            <person name="Poehlein A."/>
            <person name="Muehling M."/>
            <person name="Daniel R."/>
        </authorList>
    </citation>
    <scope>NUCLEOTIDE SEQUENCE</scope>
</reference>
<dbReference type="SUPFAM" id="SSF47384">
    <property type="entry name" value="Homodimeric domain of signal transducing histidine kinase"/>
    <property type="match status" value="1"/>
</dbReference>
<keyword evidence="2" id="KW-1133">Transmembrane helix</keyword>